<comment type="caution">
    <text evidence="18">The sequence shown here is derived from an EMBL/GenBank/DDBJ whole genome shotgun (WGS) entry which is preliminary data.</text>
</comment>
<dbReference type="GO" id="GO:0004177">
    <property type="term" value="F:aminopeptidase activity"/>
    <property type="evidence" value="ECO:0007669"/>
    <property type="project" value="UniProtKB-KW"/>
</dbReference>
<evidence type="ECO:0000256" key="12">
    <source>
        <dbReference type="ARBA" id="ARBA00029811"/>
    </source>
</evidence>
<comment type="similarity">
    <text evidence="3">Belongs to the peptidase M1 family.</text>
</comment>
<keyword evidence="6 18" id="KW-0031">Aminopeptidase</keyword>
<keyword evidence="9" id="KW-0378">Hydrolase</keyword>
<accession>A0ABP9HH02</accession>
<feature type="domain" description="ERAP1-like C-terminal" evidence="16">
    <location>
        <begin position="526"/>
        <end position="835"/>
    </location>
</feature>
<evidence type="ECO:0000256" key="14">
    <source>
        <dbReference type="SAM" id="MobiDB-lite"/>
    </source>
</evidence>
<dbReference type="Pfam" id="PF17900">
    <property type="entry name" value="Peptidase_M1_N"/>
    <property type="match status" value="1"/>
</dbReference>
<feature type="compositionally biased region" description="Low complexity" evidence="14">
    <location>
        <begin position="847"/>
        <end position="864"/>
    </location>
</feature>
<evidence type="ECO:0000313" key="18">
    <source>
        <dbReference type="EMBL" id="GAA4970466.1"/>
    </source>
</evidence>
<reference evidence="19" key="1">
    <citation type="journal article" date="2019" name="Int. J. Syst. Evol. Microbiol.">
        <title>The Global Catalogue of Microorganisms (GCM) 10K type strain sequencing project: providing services to taxonomists for standard genome sequencing and annotation.</title>
        <authorList>
            <consortium name="The Broad Institute Genomics Platform"/>
            <consortium name="The Broad Institute Genome Sequencing Center for Infectious Disease"/>
            <person name="Wu L."/>
            <person name="Ma J."/>
        </authorList>
    </citation>
    <scope>NUCLEOTIDE SEQUENCE [LARGE SCALE GENOMIC DNA]</scope>
    <source>
        <strain evidence="19">JCM 17986</strain>
    </source>
</reference>
<keyword evidence="7" id="KW-0645">Protease</keyword>
<gene>
    <name evidence="18" type="primary">pepN_2</name>
    <name evidence="18" type="ORF">GCM10023205_40060</name>
</gene>
<evidence type="ECO:0000256" key="7">
    <source>
        <dbReference type="ARBA" id="ARBA00022670"/>
    </source>
</evidence>
<evidence type="ECO:0000256" key="5">
    <source>
        <dbReference type="ARBA" id="ARBA00015611"/>
    </source>
</evidence>
<dbReference type="Pfam" id="PF11838">
    <property type="entry name" value="ERAP1_C"/>
    <property type="match status" value="1"/>
</dbReference>
<dbReference type="InterPro" id="IPR001930">
    <property type="entry name" value="Peptidase_M1"/>
</dbReference>
<keyword evidence="11" id="KW-0482">Metalloprotease</keyword>
<keyword evidence="10" id="KW-0862">Zinc</keyword>
<dbReference type="Pfam" id="PF01433">
    <property type="entry name" value="Peptidase_M1"/>
    <property type="match status" value="1"/>
</dbReference>
<evidence type="ECO:0000259" key="15">
    <source>
        <dbReference type="Pfam" id="PF01433"/>
    </source>
</evidence>
<dbReference type="InterPro" id="IPR027268">
    <property type="entry name" value="Peptidase_M4/M1_CTD_sf"/>
</dbReference>
<comment type="cofactor">
    <cofactor evidence="2">
        <name>Zn(2+)</name>
        <dbReference type="ChEBI" id="CHEBI:29105"/>
    </cofactor>
</comment>
<evidence type="ECO:0000256" key="8">
    <source>
        <dbReference type="ARBA" id="ARBA00022723"/>
    </source>
</evidence>
<feature type="region of interest" description="Disordered" evidence="14">
    <location>
        <begin position="842"/>
        <end position="864"/>
    </location>
</feature>
<evidence type="ECO:0000256" key="4">
    <source>
        <dbReference type="ARBA" id="ARBA00012564"/>
    </source>
</evidence>
<dbReference type="InterPro" id="IPR012778">
    <property type="entry name" value="Pept_M1_aminopeptidase"/>
</dbReference>
<feature type="domain" description="Aminopeptidase N-like N-terminal" evidence="17">
    <location>
        <begin position="107"/>
        <end position="190"/>
    </location>
</feature>
<dbReference type="PRINTS" id="PR00756">
    <property type="entry name" value="ALADIPTASE"/>
</dbReference>
<evidence type="ECO:0000256" key="13">
    <source>
        <dbReference type="ARBA" id="ARBA00031533"/>
    </source>
</evidence>
<dbReference type="InterPro" id="IPR014782">
    <property type="entry name" value="Peptidase_M1_dom"/>
</dbReference>
<dbReference type="EC" id="3.4.11.2" evidence="4"/>
<feature type="domain" description="Peptidase M1 membrane alanine aminopeptidase" evidence="15">
    <location>
        <begin position="245"/>
        <end position="447"/>
    </location>
</feature>
<sequence>MPGKNLTRDEARERARLLDVESYRIALDLTRGEKTFRSETVVRFACAEPGAASFADLLAPEVHSVTLNGRELDPASVFDGARIALDGLAAENELRVVASCAYSHTGQGLHRFEDPADGKVYTYTHFEPADARRLYANFEQPDLKASFAFEVVAPEHWTVVSNAPEAGREPAGPQAGKWVFEPTARISTYITAIAAGDYHVVRDVYEGDGQTIPLGLLCRASLAEHLDAERLFRQTKSGFGFFHRADRFEIDYPFGKYDQVFVPEYNIGAMENPGCVTFRDEYVFRSKVTEAAYEGRANTVLHEMAHMWFGDLVTMRWWDDLWLKESFADYMGTAAVAEATEYPDSWVSFAIRRKAWAYRQDQLPTTHPIVADIRDLEDAMLNFDGITYAKGASVLKQLVAYVGPDAFYAGARAYFRRHAYGNTSLVDLLSVLEQESGRDLSAWSKAWLETTGVNRLVPEIETDASGTVTAFAVRQEGEPARPHRIVVGRYDDTGDGRLTRTGRTEVDITGDRTEVPDLVGSPRPALILLNDEDLTYCKIGFDEASLATVTTRLSDLDDPLARALCWSAMWNLTRDADLPAREFAGLVLRHAAGEQRVAVVQMVLEQAESALELYVDPDRRAAARAHLAAGALRELRAAAPGSDHQLAWARCFGRTAISADDLTFLRALAARDETIEGLDVDDELTWLFTETLAAEGYADAADIAAVLQQDATVAGRQHAAACLAALDDPARKAEAWRSVVDSDELPNAMVDAVIRGFTHASDPARLSVYTEPYFAALTRVWAERSIEIARRIVVGLYPMADVSPELLRRTDAWLADDGHAPALRRLVLERRDDAARALKARARDAAAGDAADTAADPAARPTTA</sequence>
<dbReference type="InterPro" id="IPR024571">
    <property type="entry name" value="ERAP1-like_C_dom"/>
</dbReference>
<dbReference type="SUPFAM" id="SSF63737">
    <property type="entry name" value="Leukotriene A4 hydrolase N-terminal domain"/>
    <property type="match status" value="1"/>
</dbReference>
<dbReference type="CDD" id="cd09602">
    <property type="entry name" value="M1_APN"/>
    <property type="match status" value="1"/>
</dbReference>
<dbReference type="RefSeq" id="WP_345676929.1">
    <property type="nucleotide sequence ID" value="NZ_BAABHS010000013.1"/>
</dbReference>
<dbReference type="SUPFAM" id="SSF55486">
    <property type="entry name" value="Metalloproteases ('zincins'), catalytic domain"/>
    <property type="match status" value="1"/>
</dbReference>
<dbReference type="InterPro" id="IPR045357">
    <property type="entry name" value="Aminopeptidase_N-like_N"/>
</dbReference>
<dbReference type="InterPro" id="IPR050344">
    <property type="entry name" value="Peptidase_M1_aminopeptidases"/>
</dbReference>
<dbReference type="EMBL" id="BAABHS010000013">
    <property type="protein sequence ID" value="GAA4970466.1"/>
    <property type="molecule type" value="Genomic_DNA"/>
</dbReference>
<dbReference type="Gene3D" id="2.60.40.1730">
    <property type="entry name" value="tricorn interacting facor f3 domain"/>
    <property type="match status" value="1"/>
</dbReference>
<keyword evidence="8" id="KW-0479">Metal-binding</keyword>
<dbReference type="Proteomes" id="UP001500466">
    <property type="component" value="Unassembled WGS sequence"/>
</dbReference>
<evidence type="ECO:0000256" key="11">
    <source>
        <dbReference type="ARBA" id="ARBA00023049"/>
    </source>
</evidence>
<evidence type="ECO:0000256" key="1">
    <source>
        <dbReference type="ARBA" id="ARBA00000098"/>
    </source>
</evidence>
<dbReference type="Gene3D" id="1.10.390.10">
    <property type="entry name" value="Neutral Protease Domain 2"/>
    <property type="match status" value="1"/>
</dbReference>
<keyword evidence="19" id="KW-1185">Reference proteome</keyword>
<evidence type="ECO:0000256" key="9">
    <source>
        <dbReference type="ARBA" id="ARBA00022801"/>
    </source>
</evidence>
<comment type="catalytic activity">
    <reaction evidence="1">
        <text>Release of an N-terminal amino acid, Xaa-|-Yaa- from a peptide, amide or arylamide. Xaa is preferably Ala, but may be most amino acids including Pro (slow action). When a terminal hydrophobic residue is followed by a prolyl residue, the two may be released as an intact Xaa-Pro dipeptide.</text>
        <dbReference type="EC" id="3.4.11.2"/>
    </reaction>
</comment>
<evidence type="ECO:0000256" key="6">
    <source>
        <dbReference type="ARBA" id="ARBA00022438"/>
    </source>
</evidence>
<evidence type="ECO:0000259" key="17">
    <source>
        <dbReference type="Pfam" id="PF17900"/>
    </source>
</evidence>
<evidence type="ECO:0000256" key="2">
    <source>
        <dbReference type="ARBA" id="ARBA00001947"/>
    </source>
</evidence>
<evidence type="ECO:0000313" key="19">
    <source>
        <dbReference type="Proteomes" id="UP001500466"/>
    </source>
</evidence>
<evidence type="ECO:0000259" key="16">
    <source>
        <dbReference type="Pfam" id="PF11838"/>
    </source>
</evidence>
<dbReference type="PANTHER" id="PTHR11533:SF174">
    <property type="entry name" value="PUROMYCIN-SENSITIVE AMINOPEPTIDASE-RELATED"/>
    <property type="match status" value="1"/>
</dbReference>
<evidence type="ECO:0000256" key="3">
    <source>
        <dbReference type="ARBA" id="ARBA00010136"/>
    </source>
</evidence>
<dbReference type="PANTHER" id="PTHR11533">
    <property type="entry name" value="PROTEASE M1 ZINC METALLOPROTEASE"/>
    <property type="match status" value="1"/>
</dbReference>
<protein>
    <recommendedName>
        <fullName evidence="5">Aminopeptidase N</fullName>
        <ecNumber evidence="4">3.4.11.2</ecNumber>
    </recommendedName>
    <alternativeName>
        <fullName evidence="12">Alanine aminopeptidase</fullName>
    </alternativeName>
    <alternativeName>
        <fullName evidence="13">Lysyl aminopeptidase</fullName>
    </alternativeName>
</protein>
<name>A0ABP9HH02_9ACTN</name>
<proteinExistence type="inferred from homology"/>
<dbReference type="InterPro" id="IPR042097">
    <property type="entry name" value="Aminopeptidase_N-like_N_sf"/>
</dbReference>
<dbReference type="NCBIfam" id="TIGR02412">
    <property type="entry name" value="pepN_strep_liv"/>
    <property type="match status" value="1"/>
</dbReference>
<evidence type="ECO:0000256" key="10">
    <source>
        <dbReference type="ARBA" id="ARBA00022833"/>
    </source>
</evidence>
<organism evidence="18 19">
    <name type="scientific">Yinghuangia aomiensis</name>
    <dbReference type="NCBI Taxonomy" id="676205"/>
    <lineage>
        <taxon>Bacteria</taxon>
        <taxon>Bacillati</taxon>
        <taxon>Actinomycetota</taxon>
        <taxon>Actinomycetes</taxon>
        <taxon>Kitasatosporales</taxon>
        <taxon>Streptomycetaceae</taxon>
        <taxon>Yinghuangia</taxon>
    </lineage>
</organism>